<keyword evidence="2" id="KW-1185">Reference proteome</keyword>
<evidence type="ECO:0000313" key="1">
    <source>
        <dbReference type="EMBL" id="MFB3168492.1"/>
    </source>
</evidence>
<comment type="caution">
    <text evidence="1">The sequence shown here is derived from an EMBL/GenBank/DDBJ whole genome shotgun (WGS) entry which is preliminary data.</text>
</comment>
<evidence type="ECO:0000313" key="2">
    <source>
        <dbReference type="Proteomes" id="UP001241748"/>
    </source>
</evidence>
<name>A0ABV4YUI6_9BACI</name>
<evidence type="ECO:0008006" key="3">
    <source>
        <dbReference type="Google" id="ProtNLM"/>
    </source>
</evidence>
<proteinExistence type="predicted"/>
<gene>
    <name evidence="1" type="ORF">P5G62_015345</name>
</gene>
<dbReference type="EMBL" id="JAROBZ020000001">
    <property type="protein sequence ID" value="MFB3168492.1"/>
    <property type="molecule type" value="Genomic_DNA"/>
</dbReference>
<sequence length="60" mass="7426">MNEKWIKLVENYKENGYEPEDIQMIVHFYDVMMETHGQLKKLYEEEKDERKHSDTLHNIK</sequence>
<dbReference type="RefSeq" id="WP_306072950.1">
    <property type="nucleotide sequence ID" value="NZ_JAROBZ020000001.1"/>
</dbReference>
<protein>
    <recommendedName>
        <fullName evidence="3">Transcriptional regulator</fullName>
    </recommendedName>
</protein>
<dbReference type="Proteomes" id="UP001241748">
    <property type="component" value="Unassembled WGS sequence"/>
</dbReference>
<accession>A0ABV4YUI6</accession>
<reference evidence="1 2" key="1">
    <citation type="submission" date="2024-05" db="EMBL/GenBank/DDBJ databases">
        <authorList>
            <person name="Venkateswaran K."/>
        </authorList>
    </citation>
    <scope>NUCLEOTIDE SEQUENCE [LARGE SCALE GENOMIC DNA]</scope>
    <source>
        <strain evidence="1 2">179-C4-2-HS</strain>
    </source>
</reference>
<organism evidence="1 2">
    <name type="scientific">Neobacillus driksii</name>
    <dbReference type="NCBI Taxonomy" id="3035913"/>
    <lineage>
        <taxon>Bacteria</taxon>
        <taxon>Bacillati</taxon>
        <taxon>Bacillota</taxon>
        <taxon>Bacilli</taxon>
        <taxon>Bacillales</taxon>
        <taxon>Bacillaceae</taxon>
        <taxon>Neobacillus</taxon>
    </lineage>
</organism>